<dbReference type="AlphaFoldDB" id="A0A7G5XKV8"/>
<proteinExistence type="predicted"/>
<dbReference type="Pfam" id="PF01261">
    <property type="entry name" value="AP_endonuc_2"/>
    <property type="match status" value="1"/>
</dbReference>
<dbReference type="SUPFAM" id="SSF51658">
    <property type="entry name" value="Xylose isomerase-like"/>
    <property type="match status" value="1"/>
</dbReference>
<dbReference type="Gene3D" id="3.20.20.150">
    <property type="entry name" value="Divalent-metal-dependent TIM barrel enzymes"/>
    <property type="match status" value="1"/>
</dbReference>
<feature type="signal peptide" evidence="1">
    <location>
        <begin position="1"/>
        <end position="30"/>
    </location>
</feature>
<dbReference type="RefSeq" id="WP_182805745.1">
    <property type="nucleotide sequence ID" value="NZ_CP060007.1"/>
</dbReference>
<dbReference type="Proteomes" id="UP000515344">
    <property type="component" value="Chromosome"/>
</dbReference>
<dbReference type="InterPro" id="IPR013022">
    <property type="entry name" value="Xyl_isomerase-like_TIM-brl"/>
</dbReference>
<sequence>MKQNRRTFMKATASATAATMLSPFATLASAEQPVFPKNDQFKLLMMQTSWGFKGNIDAFCAAAKKEGYDGIEVWWPADDVKAQTELFDALKKHGLQVGFLCGGSQTNHQEHFDTFKKNLDAATANKIQKPVYINCHSGRDYFTYEQNKLFIDQTTKRSKETGVPIYHETHRGRMLFAAHITRQFIEKNPELRLTLDISHWCNVHETLLTDQKETVDIALERVDHIHSRVGHPEGPQVSDPRAPEWERALSAHIAWWDKVIERKKKKGELMTILTEFGPPDYLQTLPYTRQPVADQWAINVHMMQLLRKRYQ</sequence>
<protein>
    <submittedName>
        <fullName evidence="3">TIM barrel protein</fullName>
    </submittedName>
</protein>
<keyword evidence="4" id="KW-1185">Reference proteome</keyword>
<evidence type="ECO:0000313" key="4">
    <source>
        <dbReference type="Proteomes" id="UP000515344"/>
    </source>
</evidence>
<evidence type="ECO:0000256" key="1">
    <source>
        <dbReference type="SAM" id="SignalP"/>
    </source>
</evidence>
<evidence type="ECO:0000313" key="3">
    <source>
        <dbReference type="EMBL" id="QNA46111.1"/>
    </source>
</evidence>
<dbReference type="InterPro" id="IPR036237">
    <property type="entry name" value="Xyl_isomerase-like_sf"/>
</dbReference>
<reference evidence="4" key="1">
    <citation type="submission" date="2020-08" db="EMBL/GenBank/DDBJ databases">
        <title>Lacibacter sp. S13-6-6 genome sequencing.</title>
        <authorList>
            <person name="Jin L."/>
        </authorList>
    </citation>
    <scope>NUCLEOTIDE SEQUENCE [LARGE SCALE GENOMIC DNA]</scope>
    <source>
        <strain evidence="4">S13-6-6</strain>
    </source>
</reference>
<accession>A0A7G5XKV8</accession>
<gene>
    <name evidence="3" type="ORF">H4075_07995</name>
</gene>
<feature type="domain" description="Xylose isomerase-like TIM barrel" evidence="2">
    <location>
        <begin position="61"/>
        <end position="226"/>
    </location>
</feature>
<dbReference type="EMBL" id="CP060007">
    <property type="protein sequence ID" value="QNA46111.1"/>
    <property type="molecule type" value="Genomic_DNA"/>
</dbReference>
<keyword evidence="1" id="KW-0732">Signal</keyword>
<dbReference type="InterPro" id="IPR006311">
    <property type="entry name" value="TAT_signal"/>
</dbReference>
<dbReference type="KEGG" id="lacs:H4075_07995"/>
<organism evidence="3 4">
    <name type="scientific">Lacibacter sediminis</name>
    <dbReference type="NCBI Taxonomy" id="2760713"/>
    <lineage>
        <taxon>Bacteria</taxon>
        <taxon>Pseudomonadati</taxon>
        <taxon>Bacteroidota</taxon>
        <taxon>Chitinophagia</taxon>
        <taxon>Chitinophagales</taxon>
        <taxon>Chitinophagaceae</taxon>
        <taxon>Lacibacter</taxon>
    </lineage>
</organism>
<evidence type="ECO:0000259" key="2">
    <source>
        <dbReference type="Pfam" id="PF01261"/>
    </source>
</evidence>
<feature type="chain" id="PRO_5028900020" evidence="1">
    <location>
        <begin position="31"/>
        <end position="311"/>
    </location>
</feature>
<dbReference type="PROSITE" id="PS51318">
    <property type="entry name" value="TAT"/>
    <property type="match status" value="1"/>
</dbReference>
<name>A0A7G5XKV8_9BACT</name>